<evidence type="ECO:0000313" key="6">
    <source>
        <dbReference type="Proteomes" id="UP001197795"/>
    </source>
</evidence>
<dbReference type="SMART" id="SM00342">
    <property type="entry name" value="HTH_ARAC"/>
    <property type="match status" value="1"/>
</dbReference>
<evidence type="ECO:0000256" key="1">
    <source>
        <dbReference type="ARBA" id="ARBA00023015"/>
    </source>
</evidence>
<dbReference type="InterPro" id="IPR018060">
    <property type="entry name" value="HTH_AraC"/>
</dbReference>
<dbReference type="EMBL" id="JAJEPV010000016">
    <property type="protein sequence ID" value="MCC2119549.1"/>
    <property type="molecule type" value="Genomic_DNA"/>
</dbReference>
<protein>
    <submittedName>
        <fullName evidence="5">AraC family transcriptional regulator</fullName>
    </submittedName>
</protein>
<dbReference type="InterPro" id="IPR003313">
    <property type="entry name" value="AraC-bd"/>
</dbReference>
<name>A0AAE3D8R4_9FIRM</name>
<dbReference type="Gene3D" id="2.60.120.10">
    <property type="entry name" value="Jelly Rolls"/>
    <property type="match status" value="1"/>
</dbReference>
<dbReference type="SUPFAM" id="SSF51215">
    <property type="entry name" value="Regulatory protein AraC"/>
    <property type="match status" value="1"/>
</dbReference>
<keyword evidence="2" id="KW-0238">DNA-binding</keyword>
<evidence type="ECO:0000313" key="5">
    <source>
        <dbReference type="EMBL" id="MCC2119549.1"/>
    </source>
</evidence>
<evidence type="ECO:0000256" key="2">
    <source>
        <dbReference type="ARBA" id="ARBA00023125"/>
    </source>
</evidence>
<comment type="caution">
    <text evidence="5">The sequence shown here is derived from an EMBL/GenBank/DDBJ whole genome shotgun (WGS) entry which is preliminary data.</text>
</comment>
<gene>
    <name evidence="5" type="ORF">LKD75_08080</name>
</gene>
<dbReference type="PRINTS" id="PR00032">
    <property type="entry name" value="HTHARAC"/>
</dbReference>
<sequence>MLRTIFDPYSDLFLEYIETTKKNDMQTNHYHDTYELFFVVKGIRYIFLDGVCHVLNPGDIILIKPYQTHYMQSLSSDFYARYVLNFAPDYLDGMLKPAEKQRFLEVLQNDILHLTTEQSGELVEVFERLRKYYNRHDAVAEKLKQNYCLELLLLCRDYYTRQERTQMPELSAAPRQEILDAIAYINAHYAEKIDLETIASQIHLSKYYFCRIFREVTGATVLEYLTNVRLTRAGRLLVESSLAIQEIAQKTGFASLVHFSRTYRNAYGVSPSDTRRRRKA</sequence>
<dbReference type="PROSITE" id="PS01124">
    <property type="entry name" value="HTH_ARAC_FAMILY_2"/>
    <property type="match status" value="1"/>
</dbReference>
<keyword evidence="3" id="KW-0804">Transcription</keyword>
<dbReference type="Gene3D" id="1.10.10.60">
    <property type="entry name" value="Homeodomain-like"/>
    <property type="match status" value="2"/>
</dbReference>
<dbReference type="Pfam" id="PF02311">
    <property type="entry name" value="AraC_binding"/>
    <property type="match status" value="1"/>
</dbReference>
<dbReference type="InterPro" id="IPR020449">
    <property type="entry name" value="Tscrpt_reg_AraC-type_HTH"/>
</dbReference>
<dbReference type="InterPro" id="IPR037923">
    <property type="entry name" value="HTH-like"/>
</dbReference>
<dbReference type="PANTHER" id="PTHR46796">
    <property type="entry name" value="HTH-TYPE TRANSCRIPTIONAL ACTIVATOR RHAS-RELATED"/>
    <property type="match status" value="1"/>
</dbReference>
<dbReference type="InterPro" id="IPR009057">
    <property type="entry name" value="Homeodomain-like_sf"/>
</dbReference>
<dbReference type="RefSeq" id="WP_022313546.1">
    <property type="nucleotide sequence ID" value="NZ_JAJEPV010000016.1"/>
</dbReference>
<evidence type="ECO:0000256" key="3">
    <source>
        <dbReference type="ARBA" id="ARBA00023163"/>
    </source>
</evidence>
<evidence type="ECO:0000259" key="4">
    <source>
        <dbReference type="PROSITE" id="PS01124"/>
    </source>
</evidence>
<dbReference type="InterPro" id="IPR014710">
    <property type="entry name" value="RmlC-like_jellyroll"/>
</dbReference>
<proteinExistence type="predicted"/>
<dbReference type="InterPro" id="IPR050204">
    <property type="entry name" value="AraC_XylS_family_regulators"/>
</dbReference>
<dbReference type="GO" id="GO:0043565">
    <property type="term" value="F:sequence-specific DNA binding"/>
    <property type="evidence" value="ECO:0007669"/>
    <property type="project" value="InterPro"/>
</dbReference>
<feature type="domain" description="HTH araC/xylS-type" evidence="4">
    <location>
        <begin position="179"/>
        <end position="277"/>
    </location>
</feature>
<dbReference type="GO" id="GO:0003700">
    <property type="term" value="F:DNA-binding transcription factor activity"/>
    <property type="evidence" value="ECO:0007669"/>
    <property type="project" value="InterPro"/>
</dbReference>
<reference evidence="5 6" key="1">
    <citation type="submission" date="2021-10" db="EMBL/GenBank/DDBJ databases">
        <title>Anaerobic single-cell dispensing facilitates the cultivation of human gut bacteria.</title>
        <authorList>
            <person name="Afrizal A."/>
        </authorList>
    </citation>
    <scope>NUCLEOTIDE SEQUENCE [LARGE SCALE GENOMIC DNA]</scope>
    <source>
        <strain evidence="5 6">CLA-AA-H273</strain>
    </source>
</reference>
<organism evidence="5 6">
    <name type="scientific">Waltera acetigignens</name>
    <dbReference type="NCBI Taxonomy" id="2981769"/>
    <lineage>
        <taxon>Bacteria</taxon>
        <taxon>Bacillati</taxon>
        <taxon>Bacillota</taxon>
        <taxon>Clostridia</taxon>
        <taxon>Lachnospirales</taxon>
        <taxon>Lachnospiraceae</taxon>
        <taxon>Waltera</taxon>
    </lineage>
</organism>
<dbReference type="Proteomes" id="UP001197795">
    <property type="component" value="Unassembled WGS sequence"/>
</dbReference>
<dbReference type="SUPFAM" id="SSF46689">
    <property type="entry name" value="Homeodomain-like"/>
    <property type="match status" value="2"/>
</dbReference>
<dbReference type="Pfam" id="PF12833">
    <property type="entry name" value="HTH_18"/>
    <property type="match status" value="1"/>
</dbReference>
<accession>A0AAE3D8R4</accession>
<keyword evidence="6" id="KW-1185">Reference proteome</keyword>
<dbReference type="AlphaFoldDB" id="A0AAE3D8R4"/>
<keyword evidence="1" id="KW-0805">Transcription regulation</keyword>